<evidence type="ECO:0000256" key="4">
    <source>
        <dbReference type="ARBA" id="ARBA00022840"/>
    </source>
</evidence>
<keyword evidence="2 7" id="KW-0812">Transmembrane</keyword>
<keyword evidence="3" id="KW-0547">Nucleotide-binding</keyword>
<dbReference type="Pfam" id="PF00664">
    <property type="entry name" value="ABC_membrane"/>
    <property type="match status" value="1"/>
</dbReference>
<dbReference type="PROSITE" id="PS50893">
    <property type="entry name" value="ABC_TRANSPORTER_2"/>
    <property type="match status" value="1"/>
</dbReference>
<dbReference type="Gene3D" id="1.20.1560.10">
    <property type="entry name" value="ABC transporter type 1, transmembrane domain"/>
    <property type="match status" value="1"/>
</dbReference>
<dbReference type="SUPFAM" id="SSF52540">
    <property type="entry name" value="P-loop containing nucleoside triphosphate hydrolases"/>
    <property type="match status" value="1"/>
</dbReference>
<keyword evidence="6 7" id="KW-0472">Membrane</keyword>
<dbReference type="GO" id="GO:0005524">
    <property type="term" value="F:ATP binding"/>
    <property type="evidence" value="ECO:0007669"/>
    <property type="project" value="UniProtKB-KW"/>
</dbReference>
<dbReference type="InterPro" id="IPR039421">
    <property type="entry name" value="Type_1_exporter"/>
</dbReference>
<evidence type="ECO:0000313" key="11">
    <source>
        <dbReference type="Proteomes" id="UP000319094"/>
    </source>
</evidence>
<organism evidence="10 11">
    <name type="scientific">Leucobacter komagatae</name>
    <dbReference type="NCBI Taxonomy" id="55969"/>
    <lineage>
        <taxon>Bacteria</taxon>
        <taxon>Bacillati</taxon>
        <taxon>Actinomycetota</taxon>
        <taxon>Actinomycetes</taxon>
        <taxon>Micrococcales</taxon>
        <taxon>Microbacteriaceae</taxon>
        <taxon>Leucobacter</taxon>
    </lineage>
</organism>
<dbReference type="SUPFAM" id="SSF90123">
    <property type="entry name" value="ABC transporter transmembrane region"/>
    <property type="match status" value="1"/>
</dbReference>
<feature type="domain" description="ABC transporter" evidence="8">
    <location>
        <begin position="356"/>
        <end position="578"/>
    </location>
</feature>
<feature type="transmembrane region" description="Helical" evidence="7">
    <location>
        <begin position="251"/>
        <end position="273"/>
    </location>
</feature>
<dbReference type="PANTHER" id="PTHR43394">
    <property type="entry name" value="ATP-DEPENDENT PERMEASE MDL1, MITOCHONDRIAL"/>
    <property type="match status" value="1"/>
</dbReference>
<comment type="subcellular location">
    <subcellularLocation>
        <location evidence="1">Cell membrane</location>
        <topology evidence="1">Multi-pass membrane protein</topology>
    </subcellularLocation>
</comment>
<dbReference type="OrthoDB" id="9806127at2"/>
<dbReference type="GO" id="GO:0016887">
    <property type="term" value="F:ATP hydrolysis activity"/>
    <property type="evidence" value="ECO:0007669"/>
    <property type="project" value="InterPro"/>
</dbReference>
<gene>
    <name evidence="10" type="ORF">FB468_3383</name>
</gene>
<keyword evidence="4 10" id="KW-0067">ATP-binding</keyword>
<keyword evidence="11" id="KW-1185">Reference proteome</keyword>
<evidence type="ECO:0000259" key="8">
    <source>
        <dbReference type="PROSITE" id="PS50893"/>
    </source>
</evidence>
<sequence>MTPALPPSTSGRARRWLLTLLRPGSRRLVLALLLFSLAEISALALPFALGGIVDAAGEGDGSAVLTFGAIAMGGLIIAAALATTAAILLTFLLESVLTRVRQCALVAALDLSAETADGISAGELASRGSDDIEALREAVAGPIPQLASSAAAVAASLAGLVAIHPAFVLVVGLTAPVYWFAVRRYLRRAPRLYDVERAVVARRSSGLFEALHAREAIRAYGSEQQAAAMFTRRSWAVVRAALSIRVVQSRFFLRLGLAEMLGTVGLLFLGFALTRSGVVTLGEATTAMLVMLALFAPMSGLLLIADDLLAAGAALRRIVGLVDAGARSAPATGSLPRRADGHAFRPSPATTAECAVELASVSVQLGDVTALRDVSVAIKPGQVVAVVGASGAGKTTLARVLAGQLAPASGSVRVHGFDPLTLRGDAAAGAVAIVDQQPYVFAQTVGANLRLARASAPDEELRAVAERVGCGDTNVVPDEGIADGLAQRLALGRALLAGAPVLVFDEATAAVDAVRAGELDDLVRAACVGRTVLIVAHRLSQAERCDRVLVLDGGRIVEDGAPAALRESGGAYARLWRAWAAGADGRR</sequence>
<evidence type="ECO:0000256" key="6">
    <source>
        <dbReference type="ARBA" id="ARBA00023136"/>
    </source>
</evidence>
<evidence type="ECO:0000256" key="5">
    <source>
        <dbReference type="ARBA" id="ARBA00022989"/>
    </source>
</evidence>
<dbReference type="InterPro" id="IPR011527">
    <property type="entry name" value="ABC1_TM_dom"/>
</dbReference>
<dbReference type="EMBL" id="VFON01000002">
    <property type="protein sequence ID" value="TQL40857.1"/>
    <property type="molecule type" value="Genomic_DNA"/>
</dbReference>
<accession>A0A542XYF1</accession>
<evidence type="ECO:0000256" key="1">
    <source>
        <dbReference type="ARBA" id="ARBA00004651"/>
    </source>
</evidence>
<protein>
    <submittedName>
        <fullName evidence="10">ATP-binding cassette subfamily C protein</fullName>
    </submittedName>
</protein>
<dbReference type="Proteomes" id="UP000319094">
    <property type="component" value="Unassembled WGS sequence"/>
</dbReference>
<evidence type="ECO:0000256" key="2">
    <source>
        <dbReference type="ARBA" id="ARBA00022692"/>
    </source>
</evidence>
<dbReference type="InterPro" id="IPR036640">
    <property type="entry name" value="ABC1_TM_sf"/>
</dbReference>
<feature type="transmembrane region" description="Helical" evidence="7">
    <location>
        <begin position="28"/>
        <end position="52"/>
    </location>
</feature>
<dbReference type="PANTHER" id="PTHR43394:SF1">
    <property type="entry name" value="ATP-BINDING CASSETTE SUB-FAMILY B MEMBER 10, MITOCHONDRIAL"/>
    <property type="match status" value="1"/>
</dbReference>
<evidence type="ECO:0000259" key="9">
    <source>
        <dbReference type="PROSITE" id="PS50929"/>
    </source>
</evidence>
<dbReference type="GO" id="GO:0005886">
    <property type="term" value="C:plasma membrane"/>
    <property type="evidence" value="ECO:0007669"/>
    <property type="project" value="UniProtKB-SubCell"/>
</dbReference>
<dbReference type="PROSITE" id="PS50929">
    <property type="entry name" value="ABC_TM1F"/>
    <property type="match status" value="1"/>
</dbReference>
<feature type="transmembrane region" description="Helical" evidence="7">
    <location>
        <begin position="285"/>
        <end position="305"/>
    </location>
</feature>
<feature type="domain" description="ABC transmembrane type-1" evidence="9">
    <location>
        <begin position="29"/>
        <end position="310"/>
    </location>
</feature>
<evidence type="ECO:0000256" key="7">
    <source>
        <dbReference type="SAM" id="Phobius"/>
    </source>
</evidence>
<dbReference type="Gene3D" id="3.40.50.300">
    <property type="entry name" value="P-loop containing nucleotide triphosphate hydrolases"/>
    <property type="match status" value="1"/>
</dbReference>
<proteinExistence type="predicted"/>
<dbReference type="Pfam" id="PF00005">
    <property type="entry name" value="ABC_tran"/>
    <property type="match status" value="1"/>
</dbReference>
<feature type="transmembrane region" description="Helical" evidence="7">
    <location>
        <begin position="64"/>
        <end position="92"/>
    </location>
</feature>
<dbReference type="InterPro" id="IPR003439">
    <property type="entry name" value="ABC_transporter-like_ATP-bd"/>
</dbReference>
<dbReference type="AlphaFoldDB" id="A0A542XYF1"/>
<comment type="caution">
    <text evidence="10">The sequence shown here is derived from an EMBL/GenBank/DDBJ whole genome shotgun (WGS) entry which is preliminary data.</text>
</comment>
<name>A0A542XYF1_9MICO</name>
<feature type="transmembrane region" description="Helical" evidence="7">
    <location>
        <begin position="151"/>
        <end position="181"/>
    </location>
</feature>
<dbReference type="GO" id="GO:0015421">
    <property type="term" value="F:ABC-type oligopeptide transporter activity"/>
    <property type="evidence" value="ECO:0007669"/>
    <property type="project" value="TreeGrafter"/>
</dbReference>
<reference evidence="10 11" key="1">
    <citation type="submission" date="2019-06" db="EMBL/GenBank/DDBJ databases">
        <title>Sequencing the genomes of 1000 actinobacteria strains.</title>
        <authorList>
            <person name="Klenk H.-P."/>
        </authorList>
    </citation>
    <scope>NUCLEOTIDE SEQUENCE [LARGE SCALE GENOMIC DNA]</scope>
    <source>
        <strain evidence="10 11">DSM 8803</strain>
    </source>
</reference>
<keyword evidence="5 7" id="KW-1133">Transmembrane helix</keyword>
<dbReference type="SMART" id="SM00382">
    <property type="entry name" value="AAA"/>
    <property type="match status" value="1"/>
</dbReference>
<dbReference type="InterPro" id="IPR027417">
    <property type="entry name" value="P-loop_NTPase"/>
</dbReference>
<dbReference type="InterPro" id="IPR003593">
    <property type="entry name" value="AAA+_ATPase"/>
</dbReference>
<evidence type="ECO:0000313" key="10">
    <source>
        <dbReference type="EMBL" id="TQL40857.1"/>
    </source>
</evidence>
<evidence type="ECO:0000256" key="3">
    <source>
        <dbReference type="ARBA" id="ARBA00022741"/>
    </source>
</evidence>